<reference evidence="1 2" key="1">
    <citation type="journal article" date="2003" name="Proc. Natl. Acad. Sci. U.S.A.">
        <title>Complete genome sequence of the marine planctomycete Pirellula sp. strain 1.</title>
        <authorList>
            <person name="Gloeckner F.O."/>
            <person name="Kube M."/>
            <person name="Bauer M."/>
            <person name="Teeling H."/>
            <person name="Lombardot T."/>
            <person name="Ludwig W."/>
            <person name="Gade D."/>
            <person name="Beck A."/>
            <person name="Borzym K."/>
            <person name="Heitmann K."/>
            <person name="Rabus R."/>
            <person name="Schlesner H."/>
            <person name="Amann R."/>
            <person name="Reinhardt R."/>
        </authorList>
    </citation>
    <scope>NUCLEOTIDE SEQUENCE [LARGE SCALE GENOMIC DNA]</scope>
    <source>
        <strain evidence="2">DSM 10527 / NCIMB 13988 / SH1</strain>
    </source>
</reference>
<organism evidence="1 2">
    <name type="scientific">Rhodopirellula baltica (strain DSM 10527 / NCIMB 13988 / SH1)</name>
    <dbReference type="NCBI Taxonomy" id="243090"/>
    <lineage>
        <taxon>Bacteria</taxon>
        <taxon>Pseudomonadati</taxon>
        <taxon>Planctomycetota</taxon>
        <taxon>Planctomycetia</taxon>
        <taxon>Pirellulales</taxon>
        <taxon>Pirellulaceae</taxon>
        <taxon>Rhodopirellula</taxon>
    </lineage>
</organism>
<dbReference type="InParanoid" id="Q7UGW0"/>
<accession>Q7UGW0</accession>
<proteinExistence type="predicted"/>
<dbReference type="EnsemblBacteria" id="CAD78219">
    <property type="protein sequence ID" value="CAD78219"/>
    <property type="gene ID" value="RB4985"/>
</dbReference>
<gene>
    <name evidence="1" type="ordered locus">RB4985</name>
</gene>
<keyword evidence="2" id="KW-1185">Reference proteome</keyword>
<dbReference type="EMBL" id="BX294141">
    <property type="protein sequence ID" value="CAD78219.1"/>
    <property type="molecule type" value="Genomic_DNA"/>
</dbReference>
<name>Q7UGW0_RHOBA</name>
<dbReference type="AlphaFoldDB" id="Q7UGW0"/>
<dbReference type="HOGENOM" id="CLU_2773146_0_0_0"/>
<dbReference type="Proteomes" id="UP000001025">
    <property type="component" value="Chromosome"/>
</dbReference>
<evidence type="ECO:0000313" key="2">
    <source>
        <dbReference type="Proteomes" id="UP000001025"/>
    </source>
</evidence>
<evidence type="ECO:0000313" key="1">
    <source>
        <dbReference type="EMBL" id="CAD78219.1"/>
    </source>
</evidence>
<sequence>MGRLAQNLPDASFPLIDWAKKVTVYGSFANEECTRFLHNNGAGGRVALLSFAKPVSSYGPEHDNARTKC</sequence>
<dbReference type="KEGG" id="rba:RB4985"/>
<protein>
    <submittedName>
        <fullName evidence="1">Uncharacterized protein</fullName>
    </submittedName>
</protein>